<evidence type="ECO:0000313" key="2">
    <source>
        <dbReference type="Proteomes" id="UP000027120"/>
    </source>
</evidence>
<dbReference type="EMBL" id="KK785447">
    <property type="protein sequence ID" value="KDO42686.1"/>
    <property type="molecule type" value="Genomic_DNA"/>
</dbReference>
<gene>
    <name evidence="1" type="ORF">CISIN_1g0421172mg</name>
</gene>
<feature type="non-terminal residue" evidence="1">
    <location>
        <position position="8"/>
    </location>
</feature>
<organism evidence="1 2">
    <name type="scientific">Citrus sinensis</name>
    <name type="common">Sweet orange</name>
    <name type="synonym">Citrus aurantium var. sinensis</name>
    <dbReference type="NCBI Taxonomy" id="2711"/>
    <lineage>
        <taxon>Eukaryota</taxon>
        <taxon>Viridiplantae</taxon>
        <taxon>Streptophyta</taxon>
        <taxon>Embryophyta</taxon>
        <taxon>Tracheophyta</taxon>
        <taxon>Spermatophyta</taxon>
        <taxon>Magnoliopsida</taxon>
        <taxon>eudicotyledons</taxon>
        <taxon>Gunneridae</taxon>
        <taxon>Pentapetalae</taxon>
        <taxon>rosids</taxon>
        <taxon>malvids</taxon>
        <taxon>Sapindales</taxon>
        <taxon>Rutaceae</taxon>
        <taxon>Aurantioideae</taxon>
        <taxon>Citrus</taxon>
    </lineage>
</organism>
<proteinExistence type="predicted"/>
<evidence type="ECO:0000313" key="1">
    <source>
        <dbReference type="EMBL" id="KDO42686.1"/>
    </source>
</evidence>
<keyword evidence="2" id="KW-1185">Reference proteome</keyword>
<accession>A0A067DVT6</accession>
<dbReference type="Proteomes" id="UP000027120">
    <property type="component" value="Unassembled WGS sequence"/>
</dbReference>
<reference evidence="1 2" key="1">
    <citation type="submission" date="2014-04" db="EMBL/GenBank/DDBJ databases">
        <authorList>
            <consortium name="International Citrus Genome Consortium"/>
            <person name="Gmitter F."/>
            <person name="Chen C."/>
            <person name="Farmerie W."/>
            <person name="Harkins T."/>
            <person name="Desany B."/>
            <person name="Mohiuddin M."/>
            <person name="Kodira C."/>
            <person name="Borodovsky M."/>
            <person name="Lomsadze A."/>
            <person name="Burns P."/>
            <person name="Jenkins J."/>
            <person name="Prochnik S."/>
            <person name="Shu S."/>
            <person name="Chapman J."/>
            <person name="Pitluck S."/>
            <person name="Schmutz J."/>
            <person name="Rokhsar D."/>
        </authorList>
    </citation>
    <scope>NUCLEOTIDE SEQUENCE</scope>
</reference>
<sequence>MSVQDVYL</sequence>
<protein>
    <submittedName>
        <fullName evidence="1">Uncharacterized protein</fullName>
    </submittedName>
</protein>
<name>A0A067DVT6_CITSI</name>